<dbReference type="EMBL" id="LXQA010741800">
    <property type="protein sequence ID" value="MCI68735.1"/>
    <property type="molecule type" value="Genomic_DNA"/>
</dbReference>
<evidence type="ECO:0000313" key="2">
    <source>
        <dbReference type="Proteomes" id="UP000265520"/>
    </source>
</evidence>
<comment type="caution">
    <text evidence="1">The sequence shown here is derived from an EMBL/GenBank/DDBJ whole genome shotgun (WGS) entry which is preliminary data.</text>
</comment>
<organism evidence="1 2">
    <name type="scientific">Trifolium medium</name>
    <dbReference type="NCBI Taxonomy" id="97028"/>
    <lineage>
        <taxon>Eukaryota</taxon>
        <taxon>Viridiplantae</taxon>
        <taxon>Streptophyta</taxon>
        <taxon>Embryophyta</taxon>
        <taxon>Tracheophyta</taxon>
        <taxon>Spermatophyta</taxon>
        <taxon>Magnoliopsida</taxon>
        <taxon>eudicotyledons</taxon>
        <taxon>Gunneridae</taxon>
        <taxon>Pentapetalae</taxon>
        <taxon>rosids</taxon>
        <taxon>fabids</taxon>
        <taxon>Fabales</taxon>
        <taxon>Fabaceae</taxon>
        <taxon>Papilionoideae</taxon>
        <taxon>50 kb inversion clade</taxon>
        <taxon>NPAAA clade</taxon>
        <taxon>Hologalegina</taxon>
        <taxon>IRL clade</taxon>
        <taxon>Trifolieae</taxon>
        <taxon>Trifolium</taxon>
    </lineage>
</organism>
<reference evidence="1 2" key="1">
    <citation type="journal article" date="2018" name="Front. Plant Sci.">
        <title>Red Clover (Trifolium pratense) and Zigzag Clover (T. medium) - A Picture of Genomic Similarities and Differences.</title>
        <authorList>
            <person name="Dluhosova J."/>
            <person name="Istvanek J."/>
            <person name="Nedelnik J."/>
            <person name="Repkova J."/>
        </authorList>
    </citation>
    <scope>NUCLEOTIDE SEQUENCE [LARGE SCALE GENOMIC DNA]</scope>
    <source>
        <strain evidence="2">cv. 10/8</strain>
        <tissue evidence="1">Leaf</tissue>
    </source>
</reference>
<proteinExistence type="predicted"/>
<name>A0A392UAI3_9FABA</name>
<dbReference type="Proteomes" id="UP000265520">
    <property type="component" value="Unassembled WGS sequence"/>
</dbReference>
<accession>A0A392UAI3</accession>
<dbReference type="AlphaFoldDB" id="A0A392UAI3"/>
<feature type="non-terminal residue" evidence="1">
    <location>
        <position position="45"/>
    </location>
</feature>
<keyword evidence="2" id="KW-1185">Reference proteome</keyword>
<evidence type="ECO:0000313" key="1">
    <source>
        <dbReference type="EMBL" id="MCI68735.1"/>
    </source>
</evidence>
<sequence>METQWQGHHRNDTKVHVLEEIMATGLANLPPTREKGIMMGPDGNA</sequence>
<protein>
    <submittedName>
        <fullName evidence="1">Uncharacterized protein</fullName>
    </submittedName>
</protein>